<feature type="chain" id="PRO_5021778912" evidence="1">
    <location>
        <begin position="24"/>
        <end position="321"/>
    </location>
</feature>
<evidence type="ECO:0000313" key="2">
    <source>
        <dbReference type="EMBL" id="TWI14462.1"/>
    </source>
</evidence>
<dbReference type="AlphaFoldDB" id="A0A562M3R4"/>
<reference evidence="2 3" key="1">
    <citation type="journal article" date="2015" name="Stand. Genomic Sci.">
        <title>Genomic Encyclopedia of Bacterial and Archaeal Type Strains, Phase III: the genomes of soil and plant-associated and newly described type strains.</title>
        <authorList>
            <person name="Whitman W.B."/>
            <person name="Woyke T."/>
            <person name="Klenk H.P."/>
            <person name="Zhou Y."/>
            <person name="Lilburn T.G."/>
            <person name="Beck B.J."/>
            <person name="De Vos P."/>
            <person name="Vandamme P."/>
            <person name="Eisen J.A."/>
            <person name="Garrity G."/>
            <person name="Hugenholtz P."/>
            <person name="Kyrpides N.C."/>
        </authorList>
    </citation>
    <scope>NUCLEOTIDE SEQUENCE [LARGE SCALE GENOMIC DNA]</scope>
    <source>
        <strain evidence="2 3">CGMCC 1.6855</strain>
    </source>
</reference>
<protein>
    <submittedName>
        <fullName evidence="2">Uncharacterized protein</fullName>
    </submittedName>
</protein>
<name>A0A562M3R4_9SPHI</name>
<dbReference type="EMBL" id="VLKR01000051">
    <property type="protein sequence ID" value="TWI14462.1"/>
    <property type="molecule type" value="Genomic_DNA"/>
</dbReference>
<dbReference type="Proteomes" id="UP000315908">
    <property type="component" value="Unassembled WGS sequence"/>
</dbReference>
<dbReference type="RefSeq" id="WP_145331137.1">
    <property type="nucleotide sequence ID" value="NZ_JBPFQP010000005.1"/>
</dbReference>
<proteinExistence type="predicted"/>
<dbReference type="OrthoDB" id="9808753at2"/>
<evidence type="ECO:0000313" key="3">
    <source>
        <dbReference type="Proteomes" id="UP000315908"/>
    </source>
</evidence>
<keyword evidence="1" id="KW-0732">Signal</keyword>
<evidence type="ECO:0000256" key="1">
    <source>
        <dbReference type="SAM" id="SignalP"/>
    </source>
</evidence>
<sequence>MIRYILKSITSLALIFYIQVSNGQVTTVSGDYVHKVINSSSNATYTKSLILLHEIYDNTLLSDNYLIGTVAARRGGTGALNRLNVANVNTSSSYNATYANLVSNDEGAYSWKLKTCRYNGKKYLALDVPYSGAQHANGFQFVGWVKSSGVSLEFIPYDKNGVPQNTDILTEIADYTASRQISNYVSRFNVFGKVGIGTANPQADLSVNGNILAKEIKVKTDISVPDYVFEPEYSLRSLEEIEKYIKANKHLPEIPSAKQIKAEGMDLAEMNLLLLKKVEELTLHIIAQEKSNSKLQDCIEQNTNTISKTEERLRYLESIKN</sequence>
<feature type="signal peptide" evidence="1">
    <location>
        <begin position="1"/>
        <end position="23"/>
    </location>
</feature>
<organism evidence="2 3">
    <name type="scientific">Sphingobacterium siyangense</name>
    <dbReference type="NCBI Taxonomy" id="459529"/>
    <lineage>
        <taxon>Bacteria</taxon>
        <taxon>Pseudomonadati</taxon>
        <taxon>Bacteroidota</taxon>
        <taxon>Sphingobacteriia</taxon>
        <taxon>Sphingobacteriales</taxon>
        <taxon>Sphingobacteriaceae</taxon>
        <taxon>Sphingobacterium</taxon>
    </lineage>
</organism>
<comment type="caution">
    <text evidence="2">The sequence shown here is derived from an EMBL/GenBank/DDBJ whole genome shotgun (WGS) entry which is preliminary data.</text>
</comment>
<gene>
    <name evidence="2" type="ORF">IQ31_05338</name>
</gene>
<accession>A0A562M3R4</accession>